<dbReference type="EMBL" id="JAIVGD010000015">
    <property type="protein sequence ID" value="KAH0758001.1"/>
    <property type="molecule type" value="Genomic_DNA"/>
</dbReference>
<dbReference type="PANTHER" id="PTHR33116:SF66">
    <property type="entry name" value="REVERSE TRANSCRIPTASE ZINC-BINDING DOMAIN-CONTAINING PROTEIN"/>
    <property type="match status" value="1"/>
</dbReference>
<keyword evidence="2" id="KW-1185">Reference proteome</keyword>
<evidence type="ECO:0008006" key="3">
    <source>
        <dbReference type="Google" id="ProtNLM"/>
    </source>
</evidence>
<organism evidence="1 2">
    <name type="scientific">Solanum tuberosum</name>
    <name type="common">Potato</name>
    <dbReference type="NCBI Taxonomy" id="4113"/>
    <lineage>
        <taxon>Eukaryota</taxon>
        <taxon>Viridiplantae</taxon>
        <taxon>Streptophyta</taxon>
        <taxon>Embryophyta</taxon>
        <taxon>Tracheophyta</taxon>
        <taxon>Spermatophyta</taxon>
        <taxon>Magnoliopsida</taxon>
        <taxon>eudicotyledons</taxon>
        <taxon>Gunneridae</taxon>
        <taxon>Pentapetalae</taxon>
        <taxon>asterids</taxon>
        <taxon>lamiids</taxon>
        <taxon>Solanales</taxon>
        <taxon>Solanaceae</taxon>
        <taxon>Solanoideae</taxon>
        <taxon>Solaneae</taxon>
        <taxon>Solanum</taxon>
    </lineage>
</organism>
<accession>A0ABQ7V3R0</accession>
<evidence type="ECO:0000313" key="1">
    <source>
        <dbReference type="EMBL" id="KAH0758001.1"/>
    </source>
</evidence>
<gene>
    <name evidence="1" type="ORF">KY290_021494</name>
</gene>
<sequence length="125" mass="14181">MEYLGRELNQLSINGNFNFHPRCRKLNSIHICLADDLLMYCRADLISVKLLNEAFLRFSKALGLQANLEKSSLYIAGVADHTKEELLKELRYVAGVLPFRYLGVPLASKKLSVNQFLPLIEKITA</sequence>
<evidence type="ECO:0000313" key="2">
    <source>
        <dbReference type="Proteomes" id="UP000826656"/>
    </source>
</evidence>
<comment type="caution">
    <text evidence="1">The sequence shown here is derived from an EMBL/GenBank/DDBJ whole genome shotgun (WGS) entry which is preliminary data.</text>
</comment>
<reference evidence="1 2" key="1">
    <citation type="journal article" date="2021" name="bioRxiv">
        <title>Chromosome-scale and haplotype-resolved genome assembly of a tetraploid potato cultivar.</title>
        <authorList>
            <person name="Sun H."/>
            <person name="Jiao W.-B."/>
            <person name="Krause K."/>
            <person name="Campoy J.A."/>
            <person name="Goel M."/>
            <person name="Folz-Donahue K."/>
            <person name="Kukat C."/>
            <person name="Huettel B."/>
            <person name="Schneeberger K."/>
        </authorList>
    </citation>
    <scope>NUCLEOTIDE SEQUENCE [LARGE SCALE GENOMIC DNA]</scope>
    <source>
        <strain evidence="1">SolTubOtavaFocal</strain>
        <tissue evidence="1">Leaves</tissue>
    </source>
</reference>
<protein>
    <recommendedName>
        <fullName evidence="3">Reverse transcriptase domain-containing protein</fullName>
    </recommendedName>
</protein>
<name>A0ABQ7V3R0_SOLTU</name>
<dbReference type="PANTHER" id="PTHR33116">
    <property type="entry name" value="REVERSE TRANSCRIPTASE ZINC-BINDING DOMAIN-CONTAINING PROTEIN-RELATED-RELATED"/>
    <property type="match status" value="1"/>
</dbReference>
<dbReference type="Proteomes" id="UP000826656">
    <property type="component" value="Unassembled WGS sequence"/>
</dbReference>
<proteinExistence type="predicted"/>